<accession>A0A9P0ZQ88</accession>
<comment type="caution">
    <text evidence="2">The sequence shown here is derived from an EMBL/GenBank/DDBJ whole genome shotgun (WGS) entry which is preliminary data.</text>
</comment>
<name>A0A9P0ZQ88_CUSEU</name>
<dbReference type="PANTHER" id="PTHR11439:SF450">
    <property type="entry name" value="REVERSE TRANSCRIPTASE TY1_COPIA-TYPE DOMAIN-CONTAINING PROTEIN"/>
    <property type="match status" value="1"/>
</dbReference>
<dbReference type="OrthoDB" id="1303755at2759"/>
<evidence type="ECO:0000259" key="1">
    <source>
        <dbReference type="Pfam" id="PF07727"/>
    </source>
</evidence>
<dbReference type="AlphaFoldDB" id="A0A9P0ZQ88"/>
<organism evidence="2 3">
    <name type="scientific">Cuscuta europaea</name>
    <name type="common">European dodder</name>
    <dbReference type="NCBI Taxonomy" id="41803"/>
    <lineage>
        <taxon>Eukaryota</taxon>
        <taxon>Viridiplantae</taxon>
        <taxon>Streptophyta</taxon>
        <taxon>Embryophyta</taxon>
        <taxon>Tracheophyta</taxon>
        <taxon>Spermatophyta</taxon>
        <taxon>Magnoliopsida</taxon>
        <taxon>eudicotyledons</taxon>
        <taxon>Gunneridae</taxon>
        <taxon>Pentapetalae</taxon>
        <taxon>asterids</taxon>
        <taxon>lamiids</taxon>
        <taxon>Solanales</taxon>
        <taxon>Convolvulaceae</taxon>
        <taxon>Cuscuteae</taxon>
        <taxon>Cuscuta</taxon>
        <taxon>Cuscuta subgen. Cuscuta</taxon>
    </lineage>
</organism>
<sequence>MDEKYDALCRNHMWDLVPRPVQQPVTCKWLFCIKRNPDGSIARYKARPVARGFMQQLGRDYYDAFSPVTKPDTIRIIMSIALARDWSLRQLDVNNAFLHGTLAEEVYMIQPPGYIDHQHSTHVCRLRKAIYGLKQAPRAWYLELSWFLLSAGFRRSKADASLFIYSHDNTHIYFLVYVDDIVLTGNDNRALELFISKLTRRFSVKDLGPLHHFLGVEVIPHSDGLFLTQRQYTLHILETCKMSEAKGVMTPMTSTVTISSDDNGVSVDVTQYQQALGLLRYLAFTRPDISFAVNKLSQYMQRPTQNHWQAVKRILRYLKSTLNFGLVLR</sequence>
<dbReference type="SUPFAM" id="SSF56672">
    <property type="entry name" value="DNA/RNA polymerases"/>
    <property type="match status" value="1"/>
</dbReference>
<evidence type="ECO:0000313" key="2">
    <source>
        <dbReference type="EMBL" id="CAH9106796.1"/>
    </source>
</evidence>
<dbReference type="PANTHER" id="PTHR11439">
    <property type="entry name" value="GAG-POL-RELATED RETROTRANSPOSON"/>
    <property type="match status" value="1"/>
</dbReference>
<reference evidence="2" key="1">
    <citation type="submission" date="2022-07" db="EMBL/GenBank/DDBJ databases">
        <authorList>
            <person name="Macas J."/>
            <person name="Novak P."/>
            <person name="Neumann P."/>
        </authorList>
    </citation>
    <scope>NUCLEOTIDE SEQUENCE</scope>
</reference>
<evidence type="ECO:0000313" key="3">
    <source>
        <dbReference type="Proteomes" id="UP001152484"/>
    </source>
</evidence>
<dbReference type="InterPro" id="IPR043502">
    <property type="entry name" value="DNA/RNA_pol_sf"/>
</dbReference>
<dbReference type="EMBL" id="CAMAPE010000050">
    <property type="protein sequence ID" value="CAH9106796.1"/>
    <property type="molecule type" value="Genomic_DNA"/>
</dbReference>
<keyword evidence="3" id="KW-1185">Reference proteome</keyword>
<protein>
    <recommendedName>
        <fullName evidence="1">Reverse transcriptase Ty1/copia-type domain-containing protein</fullName>
    </recommendedName>
</protein>
<proteinExistence type="predicted"/>
<dbReference type="Pfam" id="PF07727">
    <property type="entry name" value="RVT_2"/>
    <property type="match status" value="1"/>
</dbReference>
<feature type="domain" description="Reverse transcriptase Ty1/copia-type" evidence="1">
    <location>
        <begin position="11"/>
        <end position="253"/>
    </location>
</feature>
<gene>
    <name evidence="2" type="ORF">CEURO_LOCUS17466</name>
</gene>
<dbReference type="InterPro" id="IPR013103">
    <property type="entry name" value="RVT_2"/>
</dbReference>
<dbReference type="Proteomes" id="UP001152484">
    <property type="component" value="Unassembled WGS sequence"/>
</dbReference>